<dbReference type="GO" id="GO:0070736">
    <property type="term" value="F:protein-glycine ligase activity, initiating"/>
    <property type="evidence" value="ECO:0007669"/>
    <property type="project" value="TreeGrafter"/>
</dbReference>
<evidence type="ECO:0000256" key="4">
    <source>
        <dbReference type="ARBA" id="ARBA00022741"/>
    </source>
</evidence>
<evidence type="ECO:0000256" key="2">
    <source>
        <dbReference type="ARBA" id="ARBA00022490"/>
    </source>
</evidence>
<dbReference type="PANTHER" id="PTHR45870">
    <property type="entry name" value="TUBULIN MONOGLYCYLASE TTLL3"/>
    <property type="match status" value="1"/>
</dbReference>
<dbReference type="Pfam" id="PF03133">
    <property type="entry name" value="TTL"/>
    <property type="match status" value="2"/>
</dbReference>
<feature type="region of interest" description="Disordered" evidence="6">
    <location>
        <begin position="346"/>
        <end position="436"/>
    </location>
</feature>
<feature type="compositionally biased region" description="Polar residues" evidence="6">
    <location>
        <begin position="1071"/>
        <end position="1082"/>
    </location>
</feature>
<feature type="region of interest" description="Disordered" evidence="6">
    <location>
        <begin position="40"/>
        <end position="67"/>
    </location>
</feature>
<comment type="subcellular location">
    <subcellularLocation>
        <location evidence="1">Cytoplasm</location>
    </subcellularLocation>
</comment>
<feature type="compositionally biased region" description="Polar residues" evidence="6">
    <location>
        <begin position="748"/>
        <end position="758"/>
    </location>
</feature>
<feature type="compositionally biased region" description="Polar residues" evidence="6">
    <location>
        <begin position="1010"/>
        <end position="1022"/>
    </location>
</feature>
<feature type="compositionally biased region" description="Basic and acidic residues" evidence="6">
    <location>
        <begin position="777"/>
        <end position="786"/>
    </location>
</feature>
<gene>
    <name evidence="7" type="ORF">BN1204_040150</name>
</gene>
<dbReference type="Gene3D" id="3.30.470.20">
    <property type="entry name" value="ATP-grasp fold, B domain"/>
    <property type="match status" value="1"/>
</dbReference>
<sequence length="1823" mass="196346">MAQPARLPLLPPKFVEHSLEHASFSEPSSSQMCIPLQARKLERESENSDLEADTRGTSWSTAAIGTECSVEDLPDHIPDVLKRRMNRPPAEPRVLAPEELHGPVAFPATTERPCVFRRASGEPGGSAASPFQIDDDIASCQEEEDEERGESYTFRRAVQDEREFGMGSPRLFPGDEAPLYQTDCYQVTNGFISGTFSPAKTTRELNLPPSPRSLESYSDEETFTGGPRSKRETSLFHTIGGPVFSPRGDSSSLAIHVAVMDPHSTLCVDPSPFTFRGPSRQARSPYASAGVLFKCSNPKDVNRVRFKQHPLCLPRSPLRFSTSLAFPTKGLSPGNLQWSLLPSHSVGKARGCRPTRTSGTHLRRSVSTCQRQVVPSEETGGNRHQKVPHLSIPSGAAARNRLPSRSHTSNLSSRPLSCPPRRAADRRGSDYAQSRLVFPASHQPGQSTYRRYLPDADDFILPTDGYSTPLLRQPVATPRVSIHQEKKCSTSARGVRAGRSTGTNHTPKLSSCKKVSGPETKGPHTRAQTKGVETGSADIGGLREPARYRFSPTVNSSPTRRCLGSAGLGRFETELTDRALKYEARHQNITRSGSAQGKPGTLLSATAPDSSNAVFEDLAEAQYDLAAGAATGGGRFRDPSPADQRQVQSPLCPKGPVLAEDVCGISSPSGLSARRLTRRYSEGFAEDSHENLTEDGRDVEDAHNSQDAPLTARKAKQTDSAATPRGSTAVFARTSSPSGHMRGVVRTGVSSVPKQATSMAGMRRESRRASIPGTGRQEPESSRPEAADPGVSSPSRGGAVRGRPPVDPLALAIHAKLLESGIIPGPLSLWPRGRPSSPGVGKRSNSASGEPSADPWQLLAAALAQVTARNAGSPTRSRTSRWMEGASTARSHCQSLPFKSLYSVNRRDLGFADRLAPSTEAKAPWESDAGTSARRLYCETTEVITHDGIADSCSLTDILEDVDPCMSQPGSLAGELLTPLASSTLCPAATAGASVACGGHTADRAERTKPNPSEGTKQSGGPDSQAKATAAGPRARMPLSVPSSGRLSCRRKPEGVTGARSAARPGPGTKLVQNRQSASSQEKGLPQTLEEWQAQNDAVNKKVFSSMTPRVIKDELLRRGWVENPDGFSKFFCLRWLPDAATLGQLREQHRAEIVASAPGVQITPSAPASSSAAAADPKSKKATATASFDAFDAEKLLPYQIVNKFPDTTGLTTRVGLLKNLRAFTPFLLDKPHVAIVPRTYILNDEDEVTAFRVDYILTRAEATLKLFLLRWAYSLPEATRQMILVSSKGGLQPSPTVEVTVLPAPAADPPLAGDGDSAVDIFLSNISSTECSSPRDDQETPGDEPSDCTGGSAASSNGGPEVSVSKDNGPSMHPSRVSLCSVLSEIVLLEENAEAATTKEELLLGAVKSALPKLAPRAVKAAIYAADRARAHRSRAAVLLDCPIVSETEQARLEETPLHLLAGIDTEKADAVVEALLAVIGDTDGEAAADRTSTEPSEETETSGNVEGDKPPLPVAPQLVREAADALRWLRKRGREQWSLNGWSSAWVLKSACNSKGAPPASVCHRLADIEKMIRGKYRPQLLIQKLVETPLTVNGKKFDIRMFALVTSWSPLTVWLYKAALVRVAEGTRGIRGCKSTTPRTRQQAFTEPFCPLLKEGEIWTSESLQQLLQNSRGDDVWSSSIYPQMRKVVTDTCCSVQNEIANRPKSHELFAFDFLIDSSYKPWLLEVTKSPDPGSSSSTRCVQDLASQCLCDALKVILDWNPRTRPDTGNFELIHRGPVTNSVAAIWARRDLVVRGTSCARVAPHRIDCSRRAAASPRR</sequence>
<feature type="region of interest" description="Disordered" evidence="6">
    <location>
        <begin position="1487"/>
        <end position="1517"/>
    </location>
</feature>
<keyword evidence="4" id="KW-0547">Nucleotide-binding</keyword>
<feature type="region of interest" description="Disordered" evidence="6">
    <location>
        <begin position="482"/>
        <end position="539"/>
    </location>
</feature>
<feature type="region of interest" description="Disordered" evidence="6">
    <location>
        <begin position="1330"/>
        <end position="1374"/>
    </location>
</feature>
<dbReference type="GO" id="GO:0015630">
    <property type="term" value="C:microtubule cytoskeleton"/>
    <property type="evidence" value="ECO:0007669"/>
    <property type="project" value="TreeGrafter"/>
</dbReference>
<dbReference type="PANTHER" id="PTHR45870:SF2">
    <property type="entry name" value="TUBULIN MONOGLYCYLASE TTLL3"/>
    <property type="match status" value="1"/>
</dbReference>
<evidence type="ECO:0000256" key="3">
    <source>
        <dbReference type="ARBA" id="ARBA00022598"/>
    </source>
</evidence>
<feature type="compositionally biased region" description="Basic and acidic residues" evidence="6">
    <location>
        <begin position="686"/>
        <end position="704"/>
    </location>
</feature>
<dbReference type="SUPFAM" id="SSF56059">
    <property type="entry name" value="Glutathione synthetase ATP-binding domain-like"/>
    <property type="match status" value="1"/>
</dbReference>
<dbReference type="InterPro" id="IPR004344">
    <property type="entry name" value="TTL/TTLL_fam"/>
</dbReference>
<dbReference type="EMBL" id="LN714484">
    <property type="protein sequence ID" value="CEL68241.1"/>
    <property type="molecule type" value="Genomic_DNA"/>
</dbReference>
<proteinExistence type="predicted"/>
<dbReference type="GO" id="GO:0005737">
    <property type="term" value="C:cytoplasm"/>
    <property type="evidence" value="ECO:0007669"/>
    <property type="project" value="UniProtKB-SubCell"/>
</dbReference>
<keyword evidence="5" id="KW-0067">ATP-binding</keyword>
<feature type="region of interest" description="Disordered" evidence="6">
    <location>
        <begin position="824"/>
        <end position="853"/>
    </location>
</feature>
<feature type="region of interest" description="Disordered" evidence="6">
    <location>
        <begin position="630"/>
        <end position="653"/>
    </location>
</feature>
<accession>A0A0F7UGV0</accession>
<evidence type="ECO:0000256" key="6">
    <source>
        <dbReference type="SAM" id="MobiDB-lite"/>
    </source>
</evidence>
<feature type="region of interest" description="Disordered" evidence="6">
    <location>
        <begin position="202"/>
        <end position="232"/>
    </location>
</feature>
<feature type="region of interest" description="Disordered" evidence="6">
    <location>
        <begin position="1000"/>
        <end position="1083"/>
    </location>
</feature>
<dbReference type="GO" id="GO:0005524">
    <property type="term" value="F:ATP binding"/>
    <property type="evidence" value="ECO:0007669"/>
    <property type="project" value="UniProtKB-KW"/>
</dbReference>
<feature type="compositionally biased region" description="Polar residues" evidence="6">
    <location>
        <begin position="355"/>
        <end position="373"/>
    </location>
</feature>
<feature type="compositionally biased region" description="Polar residues" evidence="6">
    <location>
        <begin position="403"/>
        <end position="415"/>
    </location>
</feature>
<evidence type="ECO:0000256" key="5">
    <source>
        <dbReference type="ARBA" id="ARBA00022840"/>
    </source>
</evidence>
<feature type="compositionally biased region" description="Polar residues" evidence="6">
    <location>
        <begin position="500"/>
        <end position="509"/>
    </location>
</feature>
<evidence type="ECO:0000256" key="1">
    <source>
        <dbReference type="ARBA" id="ARBA00004496"/>
    </source>
</evidence>
<feature type="region of interest" description="Disordered" evidence="6">
    <location>
        <begin position="685"/>
        <end position="803"/>
    </location>
</feature>
<reference evidence="7" key="1">
    <citation type="journal article" date="2015" name="PLoS ONE">
        <title>Comprehensive Evaluation of Toxoplasma gondii VEG and Neospora caninum LIV Genomes with Tachyzoite Stage Transcriptome and Proteome Defines Novel Transcript Features.</title>
        <authorList>
            <person name="Ramaprasad A."/>
            <person name="Mourier T."/>
            <person name="Naeem R."/>
            <person name="Malas T.B."/>
            <person name="Moussa E."/>
            <person name="Panigrahi A."/>
            <person name="Vermont S.J."/>
            <person name="Otto T.D."/>
            <person name="Wastling J."/>
            <person name="Pain A."/>
        </authorList>
    </citation>
    <scope>NUCLEOTIDE SEQUENCE</scope>
    <source>
        <strain evidence="7">Liverpool</strain>
    </source>
</reference>
<dbReference type="PROSITE" id="PS51221">
    <property type="entry name" value="TTL"/>
    <property type="match status" value="1"/>
</dbReference>
<evidence type="ECO:0000313" key="7">
    <source>
        <dbReference type="EMBL" id="CEL68241.1"/>
    </source>
</evidence>
<keyword evidence="3 7" id="KW-0436">Ligase</keyword>
<keyword evidence="2" id="KW-0963">Cytoplasm</keyword>
<protein>
    <submittedName>
        <fullName evidence="7">Tubulin-tyrosine ligase family domain containing protein, putative</fullName>
    </submittedName>
</protein>
<organism evidence="7">
    <name type="scientific">Neospora caninum (strain Liverpool)</name>
    <dbReference type="NCBI Taxonomy" id="572307"/>
    <lineage>
        <taxon>Eukaryota</taxon>
        <taxon>Sar</taxon>
        <taxon>Alveolata</taxon>
        <taxon>Apicomplexa</taxon>
        <taxon>Conoidasida</taxon>
        <taxon>Coccidia</taxon>
        <taxon>Eucoccidiorida</taxon>
        <taxon>Eimeriorina</taxon>
        <taxon>Sarcocystidae</taxon>
        <taxon>Neospora</taxon>
    </lineage>
</organism>
<dbReference type="InterPro" id="IPR051437">
    <property type="entry name" value="TTLL_monoglycylase"/>
</dbReference>
<name>A0A0F7UGV0_NEOCL</name>